<dbReference type="EMBL" id="JAJEQX010000035">
    <property type="protein sequence ID" value="MCC2255765.1"/>
    <property type="molecule type" value="Genomic_DNA"/>
</dbReference>
<sequence>MKNFQLYSVVPEADASLLLIIARVEQVENILEYYIFVLLFISSAYINECPSAVFKVLVRDRRILMCRPGAAVIYMVELSGMDCHAGVSGSDDYYEVEGKIKN</sequence>
<reference evidence="1 2" key="1">
    <citation type="submission" date="2021-10" db="EMBL/GenBank/DDBJ databases">
        <title>Anaerobic single-cell dispensing facilitates the cultivation of human gut bacteria.</title>
        <authorList>
            <person name="Afrizal A."/>
        </authorList>
    </citation>
    <scope>NUCLEOTIDE SEQUENCE [LARGE SCALE GENOMIC DNA]</scope>
    <source>
        <strain evidence="1 2">CLA-AA-H200</strain>
    </source>
</reference>
<gene>
    <name evidence="1" type="ORF">LKD70_15325</name>
</gene>
<proteinExistence type="predicted"/>
<protein>
    <submittedName>
        <fullName evidence="1">Uncharacterized protein</fullName>
    </submittedName>
</protein>
<dbReference type="RefSeq" id="WP_227708748.1">
    <property type="nucleotide sequence ID" value="NZ_JAJEQX010000035.1"/>
</dbReference>
<accession>A0ABS8G0C5</accession>
<name>A0ABS8G0C5_9FIRM</name>
<organism evidence="1 2">
    <name type="scientific">Ruminococcus turbiniformis</name>
    <dbReference type="NCBI Taxonomy" id="2881258"/>
    <lineage>
        <taxon>Bacteria</taxon>
        <taxon>Bacillati</taxon>
        <taxon>Bacillota</taxon>
        <taxon>Clostridia</taxon>
        <taxon>Eubacteriales</taxon>
        <taxon>Oscillospiraceae</taxon>
        <taxon>Ruminococcus</taxon>
    </lineage>
</organism>
<evidence type="ECO:0000313" key="2">
    <source>
        <dbReference type="Proteomes" id="UP001198151"/>
    </source>
</evidence>
<keyword evidence="2" id="KW-1185">Reference proteome</keyword>
<dbReference type="Proteomes" id="UP001198151">
    <property type="component" value="Unassembled WGS sequence"/>
</dbReference>
<evidence type="ECO:0000313" key="1">
    <source>
        <dbReference type="EMBL" id="MCC2255765.1"/>
    </source>
</evidence>
<comment type="caution">
    <text evidence="1">The sequence shown here is derived from an EMBL/GenBank/DDBJ whole genome shotgun (WGS) entry which is preliminary data.</text>
</comment>